<dbReference type="OrthoDB" id="9806647at2"/>
<keyword evidence="3" id="KW-1185">Reference proteome</keyword>
<gene>
    <name evidence="2" type="ORF">C7I84_25965</name>
</gene>
<sequence>MTDRDYRPDDLVETIFRNGTLTVVGIVLAFSLGFLSHWAANPIPWEPLDGLALGPMLIGICFQIKALADLLDHKCLRRRYFERANRIFLTGLILTAFGVAGAILLDFFEIAEMKKMVG</sequence>
<keyword evidence="1" id="KW-0812">Transmembrane</keyword>
<reference evidence="2 3" key="1">
    <citation type="submission" date="2018-03" db="EMBL/GenBank/DDBJ databases">
        <title>The draft genome of Mesorhizobium sp. 6GN-30.</title>
        <authorList>
            <person name="Liu L."/>
            <person name="Li L."/>
            <person name="Wang T."/>
            <person name="Zhang X."/>
            <person name="Liang L."/>
        </authorList>
    </citation>
    <scope>NUCLEOTIDE SEQUENCE [LARGE SCALE GENOMIC DNA]</scope>
    <source>
        <strain evidence="2 3">6GN30</strain>
    </source>
</reference>
<feature type="transmembrane region" description="Helical" evidence="1">
    <location>
        <begin position="21"/>
        <end position="39"/>
    </location>
</feature>
<organism evidence="2 3">
    <name type="scientific">Kumtagia ephedrae</name>
    <dbReference type="NCBI Taxonomy" id="2116701"/>
    <lineage>
        <taxon>Bacteria</taxon>
        <taxon>Pseudomonadati</taxon>
        <taxon>Pseudomonadota</taxon>
        <taxon>Alphaproteobacteria</taxon>
        <taxon>Hyphomicrobiales</taxon>
        <taxon>Phyllobacteriaceae</taxon>
        <taxon>Kumtagia</taxon>
    </lineage>
</organism>
<dbReference type="AlphaFoldDB" id="A0A2P7RSB6"/>
<protein>
    <recommendedName>
        <fullName evidence="4">Transmemrbane protein</fullName>
    </recommendedName>
</protein>
<dbReference type="Proteomes" id="UP000241229">
    <property type="component" value="Unassembled WGS sequence"/>
</dbReference>
<comment type="caution">
    <text evidence="2">The sequence shown here is derived from an EMBL/GenBank/DDBJ whole genome shotgun (WGS) entry which is preliminary data.</text>
</comment>
<name>A0A2P7RSB6_9HYPH</name>
<evidence type="ECO:0008006" key="4">
    <source>
        <dbReference type="Google" id="ProtNLM"/>
    </source>
</evidence>
<keyword evidence="1" id="KW-0472">Membrane</keyword>
<dbReference type="RefSeq" id="WP_106775124.1">
    <property type="nucleotide sequence ID" value="NZ_PXYK01000035.1"/>
</dbReference>
<evidence type="ECO:0000313" key="3">
    <source>
        <dbReference type="Proteomes" id="UP000241229"/>
    </source>
</evidence>
<accession>A0A2P7RSB6</accession>
<evidence type="ECO:0000256" key="1">
    <source>
        <dbReference type="SAM" id="Phobius"/>
    </source>
</evidence>
<keyword evidence="1" id="KW-1133">Transmembrane helix</keyword>
<proteinExistence type="predicted"/>
<evidence type="ECO:0000313" key="2">
    <source>
        <dbReference type="EMBL" id="PSJ53098.1"/>
    </source>
</evidence>
<dbReference type="EMBL" id="PXYK01000035">
    <property type="protein sequence ID" value="PSJ53098.1"/>
    <property type="molecule type" value="Genomic_DNA"/>
</dbReference>
<feature type="transmembrane region" description="Helical" evidence="1">
    <location>
        <begin position="51"/>
        <end position="68"/>
    </location>
</feature>
<feature type="transmembrane region" description="Helical" evidence="1">
    <location>
        <begin position="88"/>
        <end position="108"/>
    </location>
</feature>